<feature type="domain" description="Ribosomal RNA small subunit methyltransferase B-like ferredoxin-like" evidence="1">
    <location>
        <begin position="182"/>
        <end position="253"/>
    </location>
</feature>
<dbReference type="SUPFAM" id="SSF53335">
    <property type="entry name" value="S-adenosyl-L-methionine-dependent methyltransferases"/>
    <property type="match status" value="1"/>
</dbReference>
<dbReference type="EMBL" id="KQ241759">
    <property type="protein sequence ID" value="KNC84516.1"/>
    <property type="molecule type" value="Genomic_DNA"/>
</dbReference>
<dbReference type="RefSeq" id="XP_014158418.1">
    <property type="nucleotide sequence ID" value="XM_014302943.1"/>
</dbReference>
<dbReference type="InterPro" id="IPR054728">
    <property type="entry name" value="RsmB-like_ferredoxin"/>
</dbReference>
<sequence>MLRWALLSDDVTNNGEVAPIAPDSVPKCSDCAMNSASDVPDSWNSENVSPSQHQHNSTNFRVSSVFGCAQDEALVAQSKQPILSDGGHSQEKARSDYVELSPKDVVVCLLTMYVVHEEHARFEGNLSVSAEETSEWIEYAKRHLDCKEPEQLIARLQRAEPSRINWPPSDTTAYTAVYYSLPDWLVSQIVDTKGTASTNEIAAAMNRPGGIKLRCNTYMNDIPKLMDDLQAEEGIVTSPTRYTACGLKVDSPAKPQIVGTEIFKRGVYEVQDEGSQLIGLATGVERGMSVVDLCCGRGGKALHLADLLSRCRRPGVRQPFRSVNRGRKRVYSGDSDIPTGTSAREVDSGGCSFIERMVVDTNVHTRTTDDDVDSIVAEISVGACNTRTLCSLALCDTLKTGETHSAAPSTETDQSEALSVPGLLVCHDIDDTTLSVARRRLTSRPGAVDPMVGCGFVCSRAARQIVGGRGGDTARGRGGVGMDGVSEAHGRRDADVTAPTTHLGLETGANASTALHVDPRLARGVSTQTEGQVLVADTTVSVAEAADAYVDIPAIRANLMDNYTGIQDTHSPSPYADVVLRTKCAVGNEPGFAGTIPTTATTAAGVWGNAGEGWWRSGMCLFILLTVH</sequence>
<evidence type="ECO:0000313" key="2">
    <source>
        <dbReference type="EMBL" id="KNC84516.1"/>
    </source>
</evidence>
<dbReference type="AlphaFoldDB" id="A0A0L0G6K7"/>
<dbReference type="Gene3D" id="3.30.70.1170">
    <property type="entry name" value="Sun protein, domain 3"/>
    <property type="match status" value="1"/>
</dbReference>
<dbReference type="Gene3D" id="3.40.50.150">
    <property type="entry name" value="Vaccinia Virus protein VP39"/>
    <property type="match status" value="1"/>
</dbReference>
<evidence type="ECO:0000259" key="1">
    <source>
        <dbReference type="Pfam" id="PF22458"/>
    </source>
</evidence>
<dbReference type="InterPro" id="IPR023267">
    <property type="entry name" value="RCMT"/>
</dbReference>
<dbReference type="Pfam" id="PF22458">
    <property type="entry name" value="RsmF-B_ferredox"/>
    <property type="match status" value="1"/>
</dbReference>
<dbReference type="OrthoDB" id="427002at2759"/>
<reference evidence="2 3" key="1">
    <citation type="submission" date="2011-02" db="EMBL/GenBank/DDBJ databases">
        <title>The Genome Sequence of Sphaeroforma arctica JP610.</title>
        <authorList>
            <consortium name="The Broad Institute Genome Sequencing Platform"/>
            <person name="Russ C."/>
            <person name="Cuomo C."/>
            <person name="Young S.K."/>
            <person name="Zeng Q."/>
            <person name="Gargeya S."/>
            <person name="Alvarado L."/>
            <person name="Berlin A."/>
            <person name="Chapman S.B."/>
            <person name="Chen Z."/>
            <person name="Freedman E."/>
            <person name="Gellesch M."/>
            <person name="Goldberg J."/>
            <person name="Griggs A."/>
            <person name="Gujja S."/>
            <person name="Heilman E."/>
            <person name="Heiman D."/>
            <person name="Howarth C."/>
            <person name="Mehta T."/>
            <person name="Neiman D."/>
            <person name="Pearson M."/>
            <person name="Roberts A."/>
            <person name="Saif S."/>
            <person name="Shea T."/>
            <person name="Shenoy N."/>
            <person name="Sisk P."/>
            <person name="Stolte C."/>
            <person name="Sykes S."/>
            <person name="White J."/>
            <person name="Yandava C."/>
            <person name="Burger G."/>
            <person name="Gray M.W."/>
            <person name="Holland P.W.H."/>
            <person name="King N."/>
            <person name="Lang F.B.F."/>
            <person name="Roger A.J."/>
            <person name="Ruiz-Trillo I."/>
            <person name="Haas B."/>
            <person name="Nusbaum C."/>
            <person name="Birren B."/>
        </authorList>
    </citation>
    <scope>NUCLEOTIDE SEQUENCE [LARGE SCALE GENOMIC DNA]</scope>
    <source>
        <strain evidence="2 3">JP610</strain>
    </source>
</reference>
<dbReference type="STRING" id="667725.A0A0L0G6K7"/>
<dbReference type="GO" id="GO:0001510">
    <property type="term" value="P:RNA methylation"/>
    <property type="evidence" value="ECO:0007669"/>
    <property type="project" value="InterPro"/>
</dbReference>
<dbReference type="GO" id="GO:0008173">
    <property type="term" value="F:RNA methyltransferase activity"/>
    <property type="evidence" value="ECO:0007669"/>
    <property type="project" value="InterPro"/>
</dbReference>
<protein>
    <recommendedName>
        <fullName evidence="1">Ribosomal RNA small subunit methyltransferase B-like ferredoxin-like domain-containing protein</fullName>
    </recommendedName>
</protein>
<dbReference type="PANTHER" id="PTHR22807">
    <property type="entry name" value="NOP2 YEAST -RELATED NOL1/NOP2/FMU SUN DOMAIN-CONTAINING"/>
    <property type="match status" value="1"/>
</dbReference>
<gene>
    <name evidence="2" type="ORF">SARC_03262</name>
</gene>
<accession>A0A0L0G6K7</accession>
<name>A0A0L0G6K7_9EUKA</name>
<dbReference type="InterPro" id="IPR029063">
    <property type="entry name" value="SAM-dependent_MTases_sf"/>
</dbReference>
<dbReference type="Proteomes" id="UP000054560">
    <property type="component" value="Unassembled WGS sequence"/>
</dbReference>
<dbReference type="PANTHER" id="PTHR22807:SF53">
    <property type="entry name" value="RIBOSOMAL RNA SMALL SUBUNIT METHYLTRANSFERASE B-RELATED"/>
    <property type="match status" value="1"/>
</dbReference>
<proteinExistence type="predicted"/>
<evidence type="ECO:0000313" key="3">
    <source>
        <dbReference type="Proteomes" id="UP000054560"/>
    </source>
</evidence>
<keyword evidence="3" id="KW-1185">Reference proteome</keyword>
<organism evidence="2 3">
    <name type="scientific">Sphaeroforma arctica JP610</name>
    <dbReference type="NCBI Taxonomy" id="667725"/>
    <lineage>
        <taxon>Eukaryota</taxon>
        <taxon>Ichthyosporea</taxon>
        <taxon>Ichthyophonida</taxon>
        <taxon>Sphaeroforma</taxon>
    </lineage>
</organism>
<dbReference type="GeneID" id="25903766"/>